<dbReference type="NCBIfam" id="NF005677">
    <property type="entry name" value="PRK07471.1"/>
    <property type="match status" value="1"/>
</dbReference>
<reference evidence="3 4" key="1">
    <citation type="submission" date="2015-04" db="EMBL/GenBank/DDBJ databases">
        <title>The draft genome sequence of Roseovarius sp.R12b.</title>
        <authorList>
            <person name="Li G."/>
            <person name="Lai Q."/>
            <person name="Shao Z."/>
            <person name="Yan P."/>
        </authorList>
    </citation>
    <scope>NUCLEOTIDE SEQUENCE [LARGE SCALE GENOMIC DNA]</scope>
    <source>
        <strain evidence="3 4">R12B</strain>
    </source>
</reference>
<dbReference type="Gene3D" id="3.40.50.300">
    <property type="entry name" value="P-loop containing nucleotide triphosphate hydrolases"/>
    <property type="match status" value="1"/>
</dbReference>
<dbReference type="PANTHER" id="PTHR11669">
    <property type="entry name" value="REPLICATION FACTOR C / DNA POLYMERASE III GAMMA-TAU SUBUNIT"/>
    <property type="match status" value="1"/>
</dbReference>
<feature type="region of interest" description="Disordered" evidence="1">
    <location>
        <begin position="111"/>
        <end position="130"/>
    </location>
</feature>
<dbReference type="Proteomes" id="UP000051295">
    <property type="component" value="Unassembled WGS sequence"/>
</dbReference>
<dbReference type="GO" id="GO:0009360">
    <property type="term" value="C:DNA polymerase III complex"/>
    <property type="evidence" value="ECO:0007669"/>
    <property type="project" value="TreeGrafter"/>
</dbReference>
<dbReference type="SMART" id="SM00382">
    <property type="entry name" value="AAA"/>
    <property type="match status" value="1"/>
</dbReference>
<evidence type="ECO:0000256" key="1">
    <source>
        <dbReference type="SAM" id="MobiDB-lite"/>
    </source>
</evidence>
<dbReference type="PANTHER" id="PTHR11669:SF8">
    <property type="entry name" value="DNA POLYMERASE III SUBUNIT DELTA"/>
    <property type="match status" value="1"/>
</dbReference>
<dbReference type="OrthoDB" id="9811073at2"/>
<feature type="region of interest" description="Disordered" evidence="1">
    <location>
        <begin position="1"/>
        <end position="20"/>
    </location>
</feature>
<sequence length="385" mass="40940">MDRDIPLPDRIDGAPRPAETSRLYGQDGAQGAFLQAFNAGRLHHGWLIHGPRGVGKATLAWRIARFLLATPDPEADGGGLFGDALPAPDTLEIAEDHPVTRRVLAGSEPGLHLVRRGGQGTSDSDRQKNFEEGKFSREIRVDEVRELADFVNLSAVDGGRRVVIIDAADEMNTSAANALLKMLEEPPSRTTLLLVAHQPARLLPTIRSRCRELRLERLSPDDVIAALDQAGIDPGAQAPGLAELSGGSAGEAVRLYNLDGLKIYAEIVGLAASLPMLDRPRALKLAEAAAQRGAEQKLDLLLALMDMFLARVARAGATGAVPPEAVPGEAEVIGKLAGTPVQARAWADCAQEVGARARHGRAVNLDPAALVLDTVFKLQQTATSL</sequence>
<proteinExistence type="predicted"/>
<evidence type="ECO:0000313" key="4">
    <source>
        <dbReference type="Proteomes" id="UP000051295"/>
    </source>
</evidence>
<dbReference type="PATRIC" id="fig|1641875.4.peg.2175"/>
<dbReference type="InterPro" id="IPR027417">
    <property type="entry name" value="P-loop_NTPase"/>
</dbReference>
<dbReference type="RefSeq" id="WP_057796008.1">
    <property type="nucleotide sequence ID" value="NZ_LAXJ01000024.1"/>
</dbReference>
<dbReference type="EMBL" id="LAXJ01000024">
    <property type="protein sequence ID" value="KRS11024.1"/>
    <property type="molecule type" value="Genomic_DNA"/>
</dbReference>
<protein>
    <submittedName>
        <fullName evidence="3">DNA polymerase III subunit delta</fullName>
    </submittedName>
</protein>
<dbReference type="AlphaFoldDB" id="A0A0T5NQI0"/>
<keyword evidence="4" id="KW-1185">Reference proteome</keyword>
<dbReference type="InterPro" id="IPR003593">
    <property type="entry name" value="AAA+_ATPase"/>
</dbReference>
<feature type="domain" description="AAA+ ATPase" evidence="2">
    <location>
        <begin position="42"/>
        <end position="219"/>
    </location>
</feature>
<dbReference type="GO" id="GO:0006261">
    <property type="term" value="P:DNA-templated DNA replication"/>
    <property type="evidence" value="ECO:0007669"/>
    <property type="project" value="TreeGrafter"/>
</dbReference>
<dbReference type="InterPro" id="IPR050238">
    <property type="entry name" value="DNA_Rep/Repair_Clamp_Loader"/>
</dbReference>
<name>A0A0T5NQI0_9RHOB</name>
<dbReference type="Pfam" id="PF13177">
    <property type="entry name" value="DNA_pol3_delta2"/>
    <property type="match status" value="1"/>
</dbReference>
<accession>A0A0T5NQI0</accession>
<dbReference type="SUPFAM" id="SSF52540">
    <property type="entry name" value="P-loop containing nucleoside triphosphate hydrolases"/>
    <property type="match status" value="1"/>
</dbReference>
<dbReference type="STRING" id="1641875.XM53_18260"/>
<feature type="compositionally biased region" description="Basic and acidic residues" evidence="1">
    <location>
        <begin position="1"/>
        <end position="13"/>
    </location>
</feature>
<gene>
    <name evidence="3" type="ORF">XM53_18260</name>
</gene>
<organism evidence="3 4">
    <name type="scientific">Roseovarius atlanticus</name>
    <dbReference type="NCBI Taxonomy" id="1641875"/>
    <lineage>
        <taxon>Bacteria</taxon>
        <taxon>Pseudomonadati</taxon>
        <taxon>Pseudomonadota</taxon>
        <taxon>Alphaproteobacteria</taxon>
        <taxon>Rhodobacterales</taxon>
        <taxon>Roseobacteraceae</taxon>
        <taxon>Roseovarius</taxon>
    </lineage>
</organism>
<evidence type="ECO:0000259" key="2">
    <source>
        <dbReference type="SMART" id="SM00382"/>
    </source>
</evidence>
<comment type="caution">
    <text evidence="3">The sequence shown here is derived from an EMBL/GenBank/DDBJ whole genome shotgun (WGS) entry which is preliminary data.</text>
</comment>
<evidence type="ECO:0000313" key="3">
    <source>
        <dbReference type="EMBL" id="KRS11024.1"/>
    </source>
</evidence>